<dbReference type="Gene3D" id="1.10.472.80">
    <property type="entry name" value="Ypt/Rab-GAP domain of gyp1p, domain 3"/>
    <property type="match status" value="1"/>
</dbReference>
<feature type="compositionally biased region" description="Basic and acidic residues" evidence="2">
    <location>
        <begin position="120"/>
        <end position="143"/>
    </location>
</feature>
<dbReference type="KEGG" id="kla:KLLA0_D12584g"/>
<dbReference type="OMA" id="EMMKQSR"/>
<evidence type="ECO:0000313" key="4">
    <source>
        <dbReference type="EMBL" id="CAH00719.1"/>
    </source>
</evidence>
<dbReference type="FunCoup" id="Q6CR16">
    <property type="interactions" value="190"/>
</dbReference>
<dbReference type="PANTHER" id="PTHR47219:SF9">
    <property type="entry name" value="GTPASE ACTIVATING PROTEIN AND CENTROSOME-ASSOCIATED, ISOFORM B"/>
    <property type="match status" value="1"/>
</dbReference>
<accession>Q6CR16</accession>
<feature type="compositionally biased region" description="Basic and acidic residues" evidence="2">
    <location>
        <begin position="59"/>
        <end position="76"/>
    </location>
</feature>
<feature type="coiled-coil region" evidence="1">
    <location>
        <begin position="553"/>
        <end position="681"/>
    </location>
</feature>
<dbReference type="PANTHER" id="PTHR47219">
    <property type="entry name" value="RAB GTPASE-ACTIVATING PROTEIN 1-LIKE"/>
    <property type="match status" value="1"/>
</dbReference>
<feature type="domain" description="Rab-GAP TBC" evidence="3">
    <location>
        <begin position="293"/>
        <end position="472"/>
    </location>
</feature>
<dbReference type="GO" id="GO:0030427">
    <property type="term" value="C:site of polarized growth"/>
    <property type="evidence" value="ECO:0007669"/>
    <property type="project" value="UniProtKB-ARBA"/>
</dbReference>
<dbReference type="InterPro" id="IPR000195">
    <property type="entry name" value="Rab-GAP-TBC_dom"/>
</dbReference>
<dbReference type="eggNOG" id="KOG1102">
    <property type="taxonomic scope" value="Eukaryota"/>
</dbReference>
<reference evidence="4 5" key="1">
    <citation type="journal article" date="2004" name="Nature">
        <title>Genome evolution in yeasts.</title>
        <authorList>
            <consortium name="Genolevures"/>
            <person name="Dujon B."/>
            <person name="Sherman D."/>
            <person name="Fischer G."/>
            <person name="Durrens P."/>
            <person name="Casaregola S."/>
            <person name="Lafontaine I."/>
            <person name="de Montigny J."/>
            <person name="Marck C."/>
            <person name="Neuveglise C."/>
            <person name="Talla E."/>
            <person name="Goffard N."/>
            <person name="Frangeul L."/>
            <person name="Aigle M."/>
            <person name="Anthouard V."/>
            <person name="Babour A."/>
            <person name="Barbe V."/>
            <person name="Barnay S."/>
            <person name="Blanchin S."/>
            <person name="Beckerich J.M."/>
            <person name="Beyne E."/>
            <person name="Bleykasten C."/>
            <person name="Boisrame A."/>
            <person name="Boyer J."/>
            <person name="Cattolico L."/>
            <person name="Confanioleri F."/>
            <person name="de Daruvar A."/>
            <person name="Despons L."/>
            <person name="Fabre E."/>
            <person name="Fairhead C."/>
            <person name="Ferry-Dumazet H."/>
            <person name="Groppi A."/>
            <person name="Hantraye F."/>
            <person name="Hennequin C."/>
            <person name="Jauniaux N."/>
            <person name="Joyet P."/>
            <person name="Kachouri R."/>
            <person name="Kerrest A."/>
            <person name="Koszul R."/>
            <person name="Lemaire M."/>
            <person name="Lesur I."/>
            <person name="Ma L."/>
            <person name="Muller H."/>
            <person name="Nicaud J.M."/>
            <person name="Nikolski M."/>
            <person name="Oztas S."/>
            <person name="Ozier-Kalogeropoulos O."/>
            <person name="Pellenz S."/>
            <person name="Potier S."/>
            <person name="Richard G.F."/>
            <person name="Straub M.L."/>
            <person name="Suleau A."/>
            <person name="Swennene D."/>
            <person name="Tekaia F."/>
            <person name="Wesolowski-Louvel M."/>
            <person name="Westhof E."/>
            <person name="Wirth B."/>
            <person name="Zeniou-Meyer M."/>
            <person name="Zivanovic I."/>
            <person name="Bolotin-Fukuhara M."/>
            <person name="Thierry A."/>
            <person name="Bouchier C."/>
            <person name="Caudron B."/>
            <person name="Scarpelli C."/>
            <person name="Gaillardin C."/>
            <person name="Weissenbach J."/>
            <person name="Wincker P."/>
            <person name="Souciet J.L."/>
        </authorList>
    </citation>
    <scope>NUCLEOTIDE SEQUENCE [LARGE SCALE GENOMIC DNA]</scope>
    <source>
        <strain evidence="5">ATCC 8585 / CBS 2359 / DSM 70799 / NBRC 1267 / NRRL Y-1140 / WM37</strain>
    </source>
</reference>
<dbReference type="InParanoid" id="Q6CR16"/>
<dbReference type="Pfam" id="PF23436">
    <property type="entry name" value="RabGap-TBC_2"/>
    <property type="match status" value="1"/>
</dbReference>
<feature type="region of interest" description="Disordered" evidence="2">
    <location>
        <begin position="682"/>
        <end position="707"/>
    </location>
</feature>
<dbReference type="HOGENOM" id="CLU_005350_11_0_1"/>
<dbReference type="FunFam" id="1.10.472.80:FF:000027">
    <property type="entry name" value="GTPase activating protein (Evi5)"/>
    <property type="match status" value="1"/>
</dbReference>
<keyword evidence="5" id="KW-1185">Reference proteome</keyword>
<proteinExistence type="predicted"/>
<dbReference type="EMBL" id="CR382124">
    <property type="protein sequence ID" value="CAH00719.1"/>
    <property type="molecule type" value="Genomic_DNA"/>
</dbReference>
<organism evidence="4 5">
    <name type="scientific">Kluyveromyces lactis (strain ATCC 8585 / CBS 2359 / DSM 70799 / NBRC 1267 / NRRL Y-1140 / WM37)</name>
    <name type="common">Yeast</name>
    <name type="synonym">Candida sphaerica</name>
    <dbReference type="NCBI Taxonomy" id="284590"/>
    <lineage>
        <taxon>Eukaryota</taxon>
        <taxon>Fungi</taxon>
        <taxon>Dikarya</taxon>
        <taxon>Ascomycota</taxon>
        <taxon>Saccharomycotina</taxon>
        <taxon>Saccharomycetes</taxon>
        <taxon>Saccharomycetales</taxon>
        <taxon>Saccharomycetaceae</taxon>
        <taxon>Kluyveromyces</taxon>
    </lineage>
</organism>
<dbReference type="InterPro" id="IPR035969">
    <property type="entry name" value="Rab-GAP_TBC_sf"/>
</dbReference>
<dbReference type="SUPFAM" id="SSF47923">
    <property type="entry name" value="Ypt/Rab-GAP domain of gyp1p"/>
    <property type="match status" value="2"/>
</dbReference>
<dbReference type="InterPro" id="IPR050302">
    <property type="entry name" value="Rab_GAP_TBC_domain"/>
</dbReference>
<dbReference type="GeneID" id="2892951"/>
<dbReference type="STRING" id="284590.Q6CR16"/>
<dbReference type="Gene3D" id="1.10.8.270">
    <property type="entry name" value="putative rabgap domain of human tbc1 domain family member 14 like domains"/>
    <property type="match status" value="1"/>
</dbReference>
<dbReference type="AlphaFoldDB" id="Q6CR16"/>
<evidence type="ECO:0000259" key="3">
    <source>
        <dbReference type="PROSITE" id="PS50086"/>
    </source>
</evidence>
<dbReference type="RefSeq" id="XP_453623.1">
    <property type="nucleotide sequence ID" value="XM_453623.1"/>
</dbReference>
<dbReference type="SMART" id="SM00164">
    <property type="entry name" value="TBC"/>
    <property type="match status" value="1"/>
</dbReference>
<dbReference type="PROSITE" id="PS50086">
    <property type="entry name" value="TBC_RABGAP"/>
    <property type="match status" value="1"/>
</dbReference>
<sequence>MTDQVETKDDVKSTASNDAELPLDESENVEPSGDKIEIETEQPDVADAPANDGAPSANEIKETDVSFAATEKKNNEDSPPITGAIEVKEEVADEPVDSSTVESEAPDTVEVVNNETEPIDTDKDSLSNESVIKSKQEILEQKIESFNNETKPPHLPPRDHIAGEKPPLPSRSHVATSLSGPVHFVPPPLSEEMKSPKFRAHFNQHKRSDSSDFDLILNRFIQNETELELRDDKEREHAKEGTKTLREEYDSLLDHADKELVQYDWPFWSKLVHNFSDIVKDDSKKLETEVGKGIPTQVRGIIWQLLTSSNYKEMEELYCSLLLLESPHEKAIKRDLSRTKFIPEGKTDSLFSVLKAYSLYDPPVGYTQGMGFIATTLILNCEEEWQAFSLLTKLMKVYGLRDLFLPGMPGLMLKLYQFDTLLEENDPQLYNHLIRQGIRSTMFATQWFLTMFAYKFPLEFVLRIMDIVILEGIESMLKFSLTLMLKNSRNLIILSFDSLLDFLKEDLFQHYASKENPEEYDIDRFISDSLEIKLTPLQLERYVKEYDEIHKLETEKEQQYEEQRIKNRQLQKELKKLENDYSLLNREHITIANELIENRLRMETLQDENKDLLLEIEDLKKQLERELYKQTLPNPDAEIPTDLKADLNRTMERNLEVMDENQELRTRLDELEKENYELRTGKTWTKDATNPKGNRLGNWAFKSPWKK</sequence>
<evidence type="ECO:0000256" key="1">
    <source>
        <dbReference type="SAM" id="Coils"/>
    </source>
</evidence>
<dbReference type="Gene3D" id="1.10.10.750">
    <property type="entry name" value="Ypt/Rab-GAP domain of gyp1p, domain 1"/>
    <property type="match status" value="1"/>
</dbReference>
<dbReference type="PaxDb" id="284590-Q6CR16"/>
<evidence type="ECO:0000313" key="5">
    <source>
        <dbReference type="Proteomes" id="UP000000598"/>
    </source>
</evidence>
<name>Q6CR16_KLULA</name>
<keyword evidence="1" id="KW-0175">Coiled coil</keyword>
<evidence type="ECO:0000256" key="2">
    <source>
        <dbReference type="SAM" id="MobiDB-lite"/>
    </source>
</evidence>
<feature type="compositionally biased region" description="Basic and acidic residues" evidence="2">
    <location>
        <begin position="1"/>
        <end position="12"/>
    </location>
</feature>
<feature type="region of interest" description="Disordered" evidence="2">
    <location>
        <begin position="1"/>
        <end position="180"/>
    </location>
</feature>
<dbReference type="Proteomes" id="UP000000598">
    <property type="component" value="Chromosome D"/>
</dbReference>
<protein>
    <submittedName>
        <fullName evidence="4">KLLA0D12584p</fullName>
    </submittedName>
</protein>
<gene>
    <name evidence="4" type="ORF">KLLA0_D12584g</name>
</gene>
<dbReference type="GO" id="GO:0005096">
    <property type="term" value="F:GTPase activator activity"/>
    <property type="evidence" value="ECO:0007669"/>
    <property type="project" value="TreeGrafter"/>
</dbReference>
<dbReference type="GO" id="GO:0031267">
    <property type="term" value="F:small GTPase binding"/>
    <property type="evidence" value="ECO:0007669"/>
    <property type="project" value="TreeGrafter"/>
</dbReference>
<feature type="compositionally biased region" description="Polar residues" evidence="2">
    <location>
        <begin position="682"/>
        <end position="692"/>
    </location>
</feature>